<dbReference type="InterPro" id="IPR001173">
    <property type="entry name" value="Glyco_trans_2-like"/>
</dbReference>
<sequence>MNGATVSGAGERGATLPRVSVVIPAYNLAWLIGDTILSVRHQTLNDIEILVIDDGSTDDLAAVLAPHIAEDPRIRVIRQDNRGLAGARNRGLEEARAGYVGFIDADDIWHPRFLEETAAALDADPAAPFAFAYSFRFDLDNMVFGPPLWRSPPRHDFTGMLTLNVVGNGSAALFRAGPTRAAGGFDEGMRARDAWGAEDWKLGLKLCAQGTPALIAKPYVGYRFVAEGMSQGDPARQMRAVRAVMADIAAEFPAIRRRQIADGQVTMNGWLLGAFLARKKYGTALAMLVQSYLLNPLWFTNPSLRELHRMKLRVWYGNLTGSLPGKVPVESYRYAGTAPFAFIPPPPRPRPRPRAA</sequence>
<dbReference type="Proteomes" id="UP000238338">
    <property type="component" value="Unassembled WGS sequence"/>
</dbReference>
<organism evidence="2 3">
    <name type="scientific">Albidovulum denitrificans</name>
    <dbReference type="NCBI Taxonomy" id="404881"/>
    <lineage>
        <taxon>Bacteria</taxon>
        <taxon>Pseudomonadati</taxon>
        <taxon>Pseudomonadota</taxon>
        <taxon>Alphaproteobacteria</taxon>
        <taxon>Rhodobacterales</taxon>
        <taxon>Paracoccaceae</taxon>
        <taxon>Albidovulum</taxon>
    </lineage>
</organism>
<dbReference type="GO" id="GO:0016740">
    <property type="term" value="F:transferase activity"/>
    <property type="evidence" value="ECO:0007669"/>
    <property type="project" value="UniProtKB-KW"/>
</dbReference>
<keyword evidence="2" id="KW-0808">Transferase</keyword>
<feature type="domain" description="Glycosyltransferase 2-like" evidence="1">
    <location>
        <begin position="20"/>
        <end position="127"/>
    </location>
</feature>
<dbReference type="Pfam" id="PF00535">
    <property type="entry name" value="Glycos_transf_2"/>
    <property type="match status" value="1"/>
</dbReference>
<evidence type="ECO:0000259" key="1">
    <source>
        <dbReference type="Pfam" id="PF00535"/>
    </source>
</evidence>
<dbReference type="PANTHER" id="PTHR43685:SF2">
    <property type="entry name" value="GLYCOSYLTRANSFERASE 2-LIKE DOMAIN-CONTAINING PROTEIN"/>
    <property type="match status" value="1"/>
</dbReference>
<comment type="caution">
    <text evidence="2">The sequence shown here is derived from an EMBL/GenBank/DDBJ whole genome shotgun (WGS) entry which is preliminary data.</text>
</comment>
<dbReference type="RefSeq" id="WP_105512679.1">
    <property type="nucleotide sequence ID" value="NZ_PVEP01000001.1"/>
</dbReference>
<dbReference type="EMBL" id="PVEP01000001">
    <property type="protein sequence ID" value="PQV58394.1"/>
    <property type="molecule type" value="Genomic_DNA"/>
</dbReference>
<accession>A0A2S8SC63</accession>
<gene>
    <name evidence="2" type="ORF">LX70_00206</name>
</gene>
<evidence type="ECO:0000313" key="2">
    <source>
        <dbReference type="EMBL" id="PQV58394.1"/>
    </source>
</evidence>
<dbReference type="AlphaFoldDB" id="A0A2S8SC63"/>
<keyword evidence="3" id="KW-1185">Reference proteome</keyword>
<proteinExistence type="predicted"/>
<dbReference type="SUPFAM" id="SSF53448">
    <property type="entry name" value="Nucleotide-diphospho-sugar transferases"/>
    <property type="match status" value="1"/>
</dbReference>
<dbReference type="PANTHER" id="PTHR43685">
    <property type="entry name" value="GLYCOSYLTRANSFERASE"/>
    <property type="match status" value="1"/>
</dbReference>
<dbReference type="InterPro" id="IPR050834">
    <property type="entry name" value="Glycosyltransf_2"/>
</dbReference>
<protein>
    <submittedName>
        <fullName evidence="2">Glycosyl transferase family 2</fullName>
    </submittedName>
</protein>
<dbReference type="OrthoDB" id="5291101at2"/>
<name>A0A2S8SC63_9RHOB</name>
<evidence type="ECO:0000313" key="3">
    <source>
        <dbReference type="Proteomes" id="UP000238338"/>
    </source>
</evidence>
<dbReference type="InterPro" id="IPR029044">
    <property type="entry name" value="Nucleotide-diphossugar_trans"/>
</dbReference>
<reference evidence="2 3" key="1">
    <citation type="submission" date="2018-02" db="EMBL/GenBank/DDBJ databases">
        <title>Genomic Encyclopedia of Archaeal and Bacterial Type Strains, Phase II (KMG-II): from individual species to whole genera.</title>
        <authorList>
            <person name="Goeker M."/>
        </authorList>
    </citation>
    <scope>NUCLEOTIDE SEQUENCE [LARGE SCALE GENOMIC DNA]</scope>
    <source>
        <strain evidence="2 3">DSM 18921</strain>
    </source>
</reference>
<dbReference type="Gene3D" id="3.90.550.10">
    <property type="entry name" value="Spore Coat Polysaccharide Biosynthesis Protein SpsA, Chain A"/>
    <property type="match status" value="1"/>
</dbReference>
<dbReference type="CDD" id="cd00761">
    <property type="entry name" value="Glyco_tranf_GTA_type"/>
    <property type="match status" value="1"/>
</dbReference>